<dbReference type="PANTHER" id="PTHR30189">
    <property type="entry name" value="LPS-ASSEMBLY PROTEIN"/>
    <property type="match status" value="1"/>
</dbReference>
<dbReference type="Proteomes" id="UP000886812">
    <property type="component" value="Unassembled WGS sequence"/>
</dbReference>
<protein>
    <submittedName>
        <fullName evidence="3">LPS assembly protein LptD</fullName>
    </submittedName>
</protein>
<dbReference type="GO" id="GO:0061024">
    <property type="term" value="P:membrane organization"/>
    <property type="evidence" value="ECO:0007669"/>
    <property type="project" value="InterPro"/>
</dbReference>
<feature type="signal peptide" evidence="1">
    <location>
        <begin position="1"/>
        <end position="28"/>
    </location>
</feature>
<proteinExistence type="predicted"/>
<comment type="caution">
    <text evidence="3">The sequence shown here is derived from an EMBL/GenBank/DDBJ whole genome shotgun (WGS) entry which is preliminary data.</text>
</comment>
<dbReference type="GO" id="GO:1990351">
    <property type="term" value="C:transporter complex"/>
    <property type="evidence" value="ECO:0007669"/>
    <property type="project" value="TreeGrafter"/>
</dbReference>
<accession>A0A9D1NKM7</accession>
<organism evidence="3 4">
    <name type="scientific">Candidatus Spyradosoma merdigallinarum</name>
    <dbReference type="NCBI Taxonomy" id="2840950"/>
    <lineage>
        <taxon>Bacteria</taxon>
        <taxon>Pseudomonadati</taxon>
        <taxon>Verrucomicrobiota</taxon>
        <taxon>Opitutia</taxon>
        <taxon>Opitutia incertae sedis</taxon>
        <taxon>Candidatus Spyradosoma</taxon>
    </lineage>
</organism>
<evidence type="ECO:0000256" key="1">
    <source>
        <dbReference type="SAM" id="SignalP"/>
    </source>
</evidence>
<sequence length="737" mass="84190">MQKIRPQLLKKSSQTLLFFVCAAQLSFADGSDADAVPFTGTDTVIDAGTMRFSAADGMQHLSGGVNVTAGAIRLHTEAMVYDTRTQTAEIPTPAELDFRNSRFVLRTAFYDGAEQRLVARTVRGGRQFAFFEGAKVSAARELAEVSDASFYLGEPHWSSISFSTSRLAYDAEEDYFHLGSSVFRVAGVPVLPLPPLSVMRFDRPPVRVWLDLGGNGSAGEFLRSEVYVTLWDAVEPGIMFDFYERSGVLAGPAAAYDTRDSAFPLKMRGHLRSGYINDTGTREDDIFGNDIGGRRGFIDWFHKQELADFELSASVHRWSDSEAERDFRPDIYDENQNPDTYLEAVLPNDYFYASAFARFHPNDYQNVQQRLPELRFDLQPTELGKTGIYQHFNASYALLREETSDQFNFVRNRFRVNDGDAMESSRANVYIGWTAPIKFGDFAAFTPVLGVMTTCYGETLDEADGSSYTRTLGQIGFDFDLIFTGTNGYRNETWNIDGLRHVFRPVLQYRYIPNPTVGARHIPAIDREIYLSRPNIIDLAENRAVDELYDEHVFRVGFENLFQTRASDYGSRDLIEFNIYQDFRKTYRPDDTRTLSDNFIDFRLTPAPWLSFNLAHRLDVYDFKTNSLSTSTTLTDGDVWAFTLGTDHLYKNPYSSAYGESHTRQIWTTFDFRLNSFWSAFFELRYDDRKNLMTDQTYGVRQRLGNSWEIEYSVRYRQDAGDESDFSFRVGATLLMF</sequence>
<dbReference type="PANTHER" id="PTHR30189:SF1">
    <property type="entry name" value="LPS-ASSEMBLY PROTEIN LPTD"/>
    <property type="match status" value="1"/>
</dbReference>
<evidence type="ECO:0000313" key="4">
    <source>
        <dbReference type="Proteomes" id="UP000886812"/>
    </source>
</evidence>
<dbReference type="AlphaFoldDB" id="A0A9D1NKM7"/>
<dbReference type="EMBL" id="DVOG01000098">
    <property type="protein sequence ID" value="HIV04267.1"/>
    <property type="molecule type" value="Genomic_DNA"/>
</dbReference>
<feature type="chain" id="PRO_5038526209" evidence="1">
    <location>
        <begin position="29"/>
        <end position="737"/>
    </location>
</feature>
<dbReference type="Pfam" id="PF04453">
    <property type="entry name" value="LptD"/>
    <property type="match status" value="1"/>
</dbReference>
<gene>
    <name evidence="3" type="primary">lptD</name>
    <name evidence="3" type="ORF">IAC75_03845</name>
</gene>
<reference evidence="3" key="1">
    <citation type="submission" date="2020-10" db="EMBL/GenBank/DDBJ databases">
        <authorList>
            <person name="Gilroy R."/>
        </authorList>
    </citation>
    <scope>NUCLEOTIDE SEQUENCE</scope>
    <source>
        <strain evidence="3">10669</strain>
    </source>
</reference>
<evidence type="ECO:0000313" key="3">
    <source>
        <dbReference type="EMBL" id="HIV04267.1"/>
    </source>
</evidence>
<dbReference type="GO" id="GO:0009279">
    <property type="term" value="C:cell outer membrane"/>
    <property type="evidence" value="ECO:0007669"/>
    <property type="project" value="TreeGrafter"/>
</dbReference>
<name>A0A9D1NKM7_9BACT</name>
<evidence type="ECO:0000259" key="2">
    <source>
        <dbReference type="Pfam" id="PF04453"/>
    </source>
</evidence>
<reference evidence="3" key="2">
    <citation type="journal article" date="2021" name="PeerJ">
        <title>Extensive microbial diversity within the chicken gut microbiome revealed by metagenomics and culture.</title>
        <authorList>
            <person name="Gilroy R."/>
            <person name="Ravi A."/>
            <person name="Getino M."/>
            <person name="Pursley I."/>
            <person name="Horton D.L."/>
            <person name="Alikhan N.F."/>
            <person name="Baker D."/>
            <person name="Gharbi K."/>
            <person name="Hall N."/>
            <person name="Watson M."/>
            <person name="Adriaenssens E.M."/>
            <person name="Foster-Nyarko E."/>
            <person name="Jarju S."/>
            <person name="Secka A."/>
            <person name="Antonio M."/>
            <person name="Oren A."/>
            <person name="Chaudhuri R.R."/>
            <person name="La Ragione R."/>
            <person name="Hildebrand F."/>
            <person name="Pallen M.J."/>
        </authorList>
    </citation>
    <scope>NUCLEOTIDE SEQUENCE</scope>
    <source>
        <strain evidence="3">10669</strain>
    </source>
</reference>
<dbReference type="InterPro" id="IPR007543">
    <property type="entry name" value="LptD_C"/>
</dbReference>
<dbReference type="InterPro" id="IPR050218">
    <property type="entry name" value="LptD"/>
</dbReference>
<keyword evidence="1" id="KW-0732">Signal</keyword>
<feature type="domain" description="LptD C-terminal" evidence="2">
    <location>
        <begin position="294"/>
        <end position="678"/>
    </location>
</feature>